<name>A0A4V3FE21_9BACT</name>
<reference evidence="2 3" key="1">
    <citation type="submission" date="2019-03" db="EMBL/GenBank/DDBJ databases">
        <title>Genomic Encyclopedia of Archaeal and Bacterial Type Strains, Phase II (KMG-II): from individual species to whole genera.</title>
        <authorList>
            <person name="Goeker M."/>
        </authorList>
    </citation>
    <scope>NUCLEOTIDE SEQUENCE [LARGE SCALE GENOMIC DNA]</scope>
    <source>
        <strain evidence="2 3">ATCC 25309</strain>
    </source>
</reference>
<dbReference type="PANTHER" id="PTHR38471">
    <property type="entry name" value="FOUR HELIX BUNDLE PROTEIN"/>
    <property type="match status" value="1"/>
</dbReference>
<dbReference type="RefSeq" id="WP_208300429.1">
    <property type="nucleotide sequence ID" value="NZ_SOCA01000011.1"/>
</dbReference>
<dbReference type="Pfam" id="PF05635">
    <property type="entry name" value="23S_rRNA_IVP"/>
    <property type="match status" value="1"/>
</dbReference>
<protein>
    <submittedName>
        <fullName evidence="2">Four helix bundle protein</fullName>
    </submittedName>
</protein>
<evidence type="ECO:0000313" key="2">
    <source>
        <dbReference type="EMBL" id="TDU64250.1"/>
    </source>
</evidence>
<feature type="region of interest" description="Disordered" evidence="1">
    <location>
        <begin position="144"/>
        <end position="197"/>
    </location>
</feature>
<accession>A0A4V3FE21</accession>
<dbReference type="Proteomes" id="UP000295662">
    <property type="component" value="Unassembled WGS sequence"/>
</dbReference>
<dbReference type="NCBIfam" id="TIGR02436">
    <property type="entry name" value="four helix bundle protein"/>
    <property type="match status" value="1"/>
</dbReference>
<keyword evidence="3" id="KW-1185">Reference proteome</keyword>
<dbReference type="PANTHER" id="PTHR38471:SF2">
    <property type="entry name" value="FOUR HELIX BUNDLE PROTEIN"/>
    <property type="match status" value="1"/>
</dbReference>
<sequence length="197" mass="22856">MQNLKFQIGNLKSLPKHGLMTYQSFEDLPVWQEAIRLAEMCEDFLDQSGSEIRRGKQDQLDRCSLSVSNNIAEGFERGSTKELLAFIYIARGSAGEVRSMLRFFQRRPRLKAWAGLMSRIAESSESCSRQLRAWADSLQNSDIQGQRHLNKESRSHYEKRKAAQEGQRKLEEMERKILERMPDGTPFKEAMRRKGKI</sequence>
<evidence type="ECO:0000256" key="1">
    <source>
        <dbReference type="SAM" id="MobiDB-lite"/>
    </source>
</evidence>
<feature type="compositionally biased region" description="Basic and acidic residues" evidence="1">
    <location>
        <begin position="149"/>
        <end position="182"/>
    </location>
</feature>
<dbReference type="InterPro" id="IPR036583">
    <property type="entry name" value="23S_rRNA_IVS_sf"/>
</dbReference>
<organism evidence="2 3">
    <name type="scientific">Prosthecobacter fusiformis</name>
    <dbReference type="NCBI Taxonomy" id="48464"/>
    <lineage>
        <taxon>Bacteria</taxon>
        <taxon>Pseudomonadati</taxon>
        <taxon>Verrucomicrobiota</taxon>
        <taxon>Verrucomicrobiia</taxon>
        <taxon>Verrucomicrobiales</taxon>
        <taxon>Verrucomicrobiaceae</taxon>
        <taxon>Prosthecobacter</taxon>
    </lineage>
</organism>
<proteinExistence type="predicted"/>
<dbReference type="Gene3D" id="1.20.1440.60">
    <property type="entry name" value="23S rRNA-intervening sequence"/>
    <property type="match status" value="1"/>
</dbReference>
<gene>
    <name evidence="2" type="ORF">EI77_04136</name>
</gene>
<dbReference type="InterPro" id="IPR012657">
    <property type="entry name" value="23S_rRNA-intervening_sequence"/>
</dbReference>
<dbReference type="SUPFAM" id="SSF158446">
    <property type="entry name" value="IVS-encoded protein-like"/>
    <property type="match status" value="1"/>
</dbReference>
<evidence type="ECO:0000313" key="3">
    <source>
        <dbReference type="Proteomes" id="UP000295662"/>
    </source>
</evidence>
<dbReference type="AlphaFoldDB" id="A0A4V3FE21"/>
<dbReference type="EMBL" id="SOCA01000011">
    <property type="protein sequence ID" value="TDU64250.1"/>
    <property type="molecule type" value="Genomic_DNA"/>
</dbReference>
<comment type="caution">
    <text evidence="2">The sequence shown here is derived from an EMBL/GenBank/DDBJ whole genome shotgun (WGS) entry which is preliminary data.</text>
</comment>